<dbReference type="Proteomes" id="UP001187531">
    <property type="component" value="Unassembled WGS sequence"/>
</dbReference>
<feature type="domain" description="C-type lectin" evidence="1">
    <location>
        <begin position="1"/>
        <end position="66"/>
    </location>
</feature>
<keyword evidence="3" id="KW-1185">Reference proteome</keyword>
<dbReference type="InterPro" id="IPR016186">
    <property type="entry name" value="C-type_lectin-like/link_sf"/>
</dbReference>
<evidence type="ECO:0000259" key="1">
    <source>
        <dbReference type="PROSITE" id="PS50041"/>
    </source>
</evidence>
<sequence length="105" mass="11766">MRRINNSLIWVDETHLDYTSWNDDAPTNGAHSSDCAHYVGYVDKGYIVPFKWRASPCTDLRSILCEIPLSIPTTTVPPTTTQEPIHVLKTIQKNASKIMPAIAVQ</sequence>
<dbReference type="EMBL" id="JAVRJZ010000043">
    <property type="protein sequence ID" value="KAK2704025.1"/>
    <property type="molecule type" value="Genomic_DNA"/>
</dbReference>
<evidence type="ECO:0000313" key="3">
    <source>
        <dbReference type="Proteomes" id="UP001187531"/>
    </source>
</evidence>
<dbReference type="InterPro" id="IPR001304">
    <property type="entry name" value="C-type_lectin-like"/>
</dbReference>
<protein>
    <recommendedName>
        <fullName evidence="1">C-type lectin domain-containing protein</fullName>
    </recommendedName>
</protein>
<organism evidence="2 3">
    <name type="scientific">Artemia franciscana</name>
    <name type="common">Brine shrimp</name>
    <name type="synonym">Artemia sanfranciscana</name>
    <dbReference type="NCBI Taxonomy" id="6661"/>
    <lineage>
        <taxon>Eukaryota</taxon>
        <taxon>Metazoa</taxon>
        <taxon>Ecdysozoa</taxon>
        <taxon>Arthropoda</taxon>
        <taxon>Crustacea</taxon>
        <taxon>Branchiopoda</taxon>
        <taxon>Anostraca</taxon>
        <taxon>Artemiidae</taxon>
        <taxon>Artemia</taxon>
    </lineage>
</organism>
<dbReference type="InterPro" id="IPR016187">
    <property type="entry name" value="CTDL_fold"/>
</dbReference>
<evidence type="ECO:0000313" key="2">
    <source>
        <dbReference type="EMBL" id="KAK2704025.1"/>
    </source>
</evidence>
<dbReference type="Gene3D" id="3.10.100.10">
    <property type="entry name" value="Mannose-Binding Protein A, subunit A"/>
    <property type="match status" value="1"/>
</dbReference>
<comment type="caution">
    <text evidence="2">The sequence shown here is derived from an EMBL/GenBank/DDBJ whole genome shotgun (WGS) entry which is preliminary data.</text>
</comment>
<dbReference type="PROSITE" id="PS50041">
    <property type="entry name" value="C_TYPE_LECTIN_2"/>
    <property type="match status" value="1"/>
</dbReference>
<dbReference type="AlphaFoldDB" id="A0AA88L1C9"/>
<proteinExistence type="predicted"/>
<accession>A0AA88L1C9</accession>
<dbReference type="Pfam" id="PF00059">
    <property type="entry name" value="Lectin_C"/>
    <property type="match status" value="1"/>
</dbReference>
<dbReference type="CDD" id="cd00037">
    <property type="entry name" value="CLECT"/>
    <property type="match status" value="1"/>
</dbReference>
<name>A0AA88L1C9_ARTSF</name>
<reference evidence="2" key="1">
    <citation type="submission" date="2023-07" db="EMBL/GenBank/DDBJ databases">
        <title>Chromosome-level genome assembly of Artemia franciscana.</title>
        <authorList>
            <person name="Jo E."/>
        </authorList>
    </citation>
    <scope>NUCLEOTIDE SEQUENCE</scope>
    <source>
        <tissue evidence="2">Whole body</tissue>
    </source>
</reference>
<dbReference type="SUPFAM" id="SSF56436">
    <property type="entry name" value="C-type lectin-like"/>
    <property type="match status" value="1"/>
</dbReference>
<gene>
    <name evidence="2" type="ORF">QYM36_017658</name>
</gene>